<dbReference type="GO" id="GO:0008270">
    <property type="term" value="F:zinc ion binding"/>
    <property type="evidence" value="ECO:0007669"/>
    <property type="project" value="InterPro"/>
</dbReference>
<dbReference type="Pfam" id="PF04082">
    <property type="entry name" value="Fungal_trans"/>
    <property type="match status" value="1"/>
</dbReference>
<dbReference type="InterPro" id="IPR007219">
    <property type="entry name" value="XnlR_reg_dom"/>
</dbReference>
<comment type="subcellular location">
    <subcellularLocation>
        <location evidence="1">Nucleus</location>
    </subcellularLocation>
</comment>
<keyword evidence="4" id="KW-0539">Nucleus</keyword>
<organism evidence="6 7">
    <name type="scientific">Cladophialophora chaetospira</name>
    <dbReference type="NCBI Taxonomy" id="386627"/>
    <lineage>
        <taxon>Eukaryota</taxon>
        <taxon>Fungi</taxon>
        <taxon>Dikarya</taxon>
        <taxon>Ascomycota</taxon>
        <taxon>Pezizomycotina</taxon>
        <taxon>Eurotiomycetes</taxon>
        <taxon>Chaetothyriomycetidae</taxon>
        <taxon>Chaetothyriales</taxon>
        <taxon>Herpotrichiellaceae</taxon>
        <taxon>Cladophialophora</taxon>
    </lineage>
</organism>
<evidence type="ECO:0000313" key="7">
    <source>
        <dbReference type="Proteomes" id="UP001172673"/>
    </source>
</evidence>
<dbReference type="AlphaFoldDB" id="A0AA38XIH1"/>
<dbReference type="GO" id="GO:0003700">
    <property type="term" value="F:DNA-binding transcription factor activity"/>
    <property type="evidence" value="ECO:0007669"/>
    <property type="project" value="InterPro"/>
</dbReference>
<accession>A0AA38XIH1</accession>
<dbReference type="InterPro" id="IPR050987">
    <property type="entry name" value="AtrR-like"/>
</dbReference>
<feature type="domain" description="Xylanolytic transcriptional activator regulatory" evidence="5">
    <location>
        <begin position="116"/>
        <end position="189"/>
    </location>
</feature>
<proteinExistence type="predicted"/>
<dbReference type="GO" id="GO:0003677">
    <property type="term" value="F:DNA binding"/>
    <property type="evidence" value="ECO:0007669"/>
    <property type="project" value="UniProtKB-KW"/>
</dbReference>
<evidence type="ECO:0000313" key="6">
    <source>
        <dbReference type="EMBL" id="KAJ9614041.1"/>
    </source>
</evidence>
<evidence type="ECO:0000256" key="3">
    <source>
        <dbReference type="ARBA" id="ARBA00023125"/>
    </source>
</evidence>
<evidence type="ECO:0000256" key="4">
    <source>
        <dbReference type="ARBA" id="ARBA00023242"/>
    </source>
</evidence>
<dbReference type="EMBL" id="JAPDRK010000003">
    <property type="protein sequence ID" value="KAJ9614041.1"/>
    <property type="molecule type" value="Genomic_DNA"/>
</dbReference>
<dbReference type="PANTHER" id="PTHR46910">
    <property type="entry name" value="TRANSCRIPTION FACTOR PDR1"/>
    <property type="match status" value="1"/>
</dbReference>
<dbReference type="GO" id="GO:0006351">
    <property type="term" value="P:DNA-templated transcription"/>
    <property type="evidence" value="ECO:0007669"/>
    <property type="project" value="InterPro"/>
</dbReference>
<dbReference type="PANTHER" id="PTHR46910:SF3">
    <property type="entry name" value="HALOTOLERANCE PROTEIN 9-RELATED"/>
    <property type="match status" value="1"/>
</dbReference>
<protein>
    <recommendedName>
        <fullName evidence="5">Xylanolytic transcriptional activator regulatory domain-containing protein</fullName>
    </recommendedName>
</protein>
<sequence>MADNLVDAYFNKTHRLYPFLHEGFFRAEYETMWTLSSSQRNSRLPWLGLLNMVFVHGCEHCDLIPPDQVSTRAAPSLARSRSILLAQVFSSGTLEMVQTLLLMCYHLQGTAELKESWNLVGLLVRTATSLGLHLIPKANNFLPVENEVRKKCWWGCFILDRTLSMKFGRPPILRAEDGNADLPLEVDDQYITNDSVNPRQPLGTPSFISLFVTTIKLSQIVHNMLVELYLRRPATYDLDQDKRVWTPPSTCSRILSKVMLLDGQLQSWWDGAPPHLTQQSTEAEQSWINFQRQQMALKLSESNTRQQLSPVGYNAQYVSAAMCVLLILERLDNEKLSLLQEEVAGGRDKECLVLGWDFLQAASQTNSFAGRYISALQQLAGEKLPSRYATSLKQNEGPGIDNSHELGELQGYGLPEEFDPLDPVWGINLEFGNFDDWLPSAELFGGSFPEY</sequence>
<comment type="caution">
    <text evidence="6">The sequence shown here is derived from an EMBL/GenBank/DDBJ whole genome shotgun (WGS) entry which is preliminary data.</text>
</comment>
<keyword evidence="2" id="KW-0479">Metal-binding</keyword>
<evidence type="ECO:0000256" key="2">
    <source>
        <dbReference type="ARBA" id="ARBA00022723"/>
    </source>
</evidence>
<dbReference type="Proteomes" id="UP001172673">
    <property type="component" value="Unassembled WGS sequence"/>
</dbReference>
<name>A0AA38XIH1_9EURO</name>
<evidence type="ECO:0000259" key="5">
    <source>
        <dbReference type="SMART" id="SM00906"/>
    </source>
</evidence>
<gene>
    <name evidence="6" type="ORF">H2200_002177</name>
</gene>
<evidence type="ECO:0000256" key="1">
    <source>
        <dbReference type="ARBA" id="ARBA00004123"/>
    </source>
</evidence>
<dbReference type="GO" id="GO:0005634">
    <property type="term" value="C:nucleus"/>
    <property type="evidence" value="ECO:0007669"/>
    <property type="project" value="UniProtKB-SubCell"/>
</dbReference>
<reference evidence="6" key="1">
    <citation type="submission" date="2022-10" db="EMBL/GenBank/DDBJ databases">
        <title>Culturing micro-colonial fungi from biological soil crusts in the Mojave desert and describing Neophaeococcomyces mojavensis, and introducing the new genera and species Taxawa tesnikishii.</title>
        <authorList>
            <person name="Kurbessoian T."/>
            <person name="Stajich J.E."/>
        </authorList>
    </citation>
    <scope>NUCLEOTIDE SEQUENCE</scope>
    <source>
        <strain evidence="6">TK_41</strain>
    </source>
</reference>
<dbReference type="SMART" id="SM00906">
    <property type="entry name" value="Fungal_trans"/>
    <property type="match status" value="1"/>
</dbReference>
<keyword evidence="3" id="KW-0238">DNA-binding</keyword>
<dbReference type="CDD" id="cd12148">
    <property type="entry name" value="fungal_TF_MHR"/>
    <property type="match status" value="1"/>
</dbReference>
<keyword evidence="7" id="KW-1185">Reference proteome</keyword>